<evidence type="ECO:0000313" key="9">
    <source>
        <dbReference type="Proteomes" id="UP001515100"/>
    </source>
</evidence>
<dbReference type="OrthoDB" id="4427099at2"/>
<dbReference type="Pfam" id="PF06305">
    <property type="entry name" value="LapA_dom"/>
    <property type="match status" value="1"/>
</dbReference>
<keyword evidence="3 6" id="KW-1133">Transmembrane helix</keyword>
<dbReference type="InterPro" id="IPR010445">
    <property type="entry name" value="LapA_dom"/>
</dbReference>
<organism evidence="8 9">
    <name type="scientific">Aeromicrobium fastidiosum</name>
    <dbReference type="NCBI Taxonomy" id="52699"/>
    <lineage>
        <taxon>Bacteria</taxon>
        <taxon>Bacillati</taxon>
        <taxon>Actinomycetota</taxon>
        <taxon>Actinomycetes</taxon>
        <taxon>Propionibacteriales</taxon>
        <taxon>Nocardioidaceae</taxon>
        <taxon>Aeromicrobium</taxon>
    </lineage>
</organism>
<comment type="caution">
    <text evidence="8">The sequence shown here is derived from an EMBL/GenBank/DDBJ whole genome shotgun (WGS) entry which is preliminary data.</text>
</comment>
<feature type="domain" description="Lipopolysaccharide assembly protein A" evidence="7">
    <location>
        <begin position="64"/>
        <end position="117"/>
    </location>
</feature>
<gene>
    <name evidence="8" type="ORF">ESP62_008595</name>
</gene>
<evidence type="ECO:0000256" key="5">
    <source>
        <dbReference type="SAM" id="MobiDB-lite"/>
    </source>
</evidence>
<evidence type="ECO:0000313" key="8">
    <source>
        <dbReference type="EMBL" id="KAA1378807.1"/>
    </source>
</evidence>
<evidence type="ECO:0000259" key="7">
    <source>
        <dbReference type="Pfam" id="PF06305"/>
    </source>
</evidence>
<sequence length="123" mass="12663">MDAPAATARPDSGPAAVPTADRPATPSAGLDRKGRVKRTRASGLWIGLISAAVLAVGFLVFIAQNSEKVSIKFLGFEGQLSLAIALLLSAVIGALVVAVPGIVRIGQLRRALRKNAKHQDAGS</sequence>
<keyword evidence="9" id="KW-1185">Reference proteome</keyword>
<feature type="transmembrane region" description="Helical" evidence="6">
    <location>
        <begin position="42"/>
        <end position="62"/>
    </location>
</feature>
<evidence type="ECO:0000256" key="2">
    <source>
        <dbReference type="ARBA" id="ARBA00022692"/>
    </source>
</evidence>
<evidence type="ECO:0000256" key="4">
    <source>
        <dbReference type="ARBA" id="ARBA00023136"/>
    </source>
</evidence>
<dbReference type="Proteomes" id="UP001515100">
    <property type="component" value="Unassembled WGS sequence"/>
</dbReference>
<dbReference type="AlphaFoldDB" id="A0A641AQY9"/>
<proteinExistence type="predicted"/>
<dbReference type="GO" id="GO:0005886">
    <property type="term" value="C:plasma membrane"/>
    <property type="evidence" value="ECO:0007669"/>
    <property type="project" value="InterPro"/>
</dbReference>
<feature type="region of interest" description="Disordered" evidence="5">
    <location>
        <begin position="1"/>
        <end position="34"/>
    </location>
</feature>
<keyword evidence="2 6" id="KW-0812">Transmembrane</keyword>
<name>A0A641AQY9_9ACTN</name>
<reference evidence="8" key="1">
    <citation type="submission" date="2019-09" db="EMBL/GenBank/DDBJ databases">
        <authorList>
            <person name="Li J."/>
        </authorList>
    </citation>
    <scope>NUCLEOTIDE SEQUENCE [LARGE SCALE GENOMIC DNA]</scope>
    <source>
        <strain evidence="8">NRBC 14897</strain>
    </source>
</reference>
<accession>A0A641AQY9</accession>
<feature type="transmembrane region" description="Helical" evidence="6">
    <location>
        <begin position="82"/>
        <end position="103"/>
    </location>
</feature>
<protein>
    <submittedName>
        <fullName evidence="8">DUF1049 domain-containing protein</fullName>
    </submittedName>
</protein>
<keyword evidence="1" id="KW-1003">Cell membrane</keyword>
<evidence type="ECO:0000256" key="6">
    <source>
        <dbReference type="SAM" id="Phobius"/>
    </source>
</evidence>
<dbReference type="EMBL" id="SDPP02000002">
    <property type="protein sequence ID" value="KAA1378807.1"/>
    <property type="molecule type" value="Genomic_DNA"/>
</dbReference>
<evidence type="ECO:0000256" key="3">
    <source>
        <dbReference type="ARBA" id="ARBA00022989"/>
    </source>
</evidence>
<evidence type="ECO:0000256" key="1">
    <source>
        <dbReference type="ARBA" id="ARBA00022475"/>
    </source>
</evidence>
<keyword evidence="4 6" id="KW-0472">Membrane</keyword>